<organism evidence="2">
    <name type="scientific">marine metagenome</name>
    <dbReference type="NCBI Taxonomy" id="408172"/>
    <lineage>
        <taxon>unclassified sequences</taxon>
        <taxon>metagenomes</taxon>
        <taxon>ecological metagenomes</taxon>
    </lineage>
</organism>
<proteinExistence type="predicted"/>
<dbReference type="GO" id="GO:0008757">
    <property type="term" value="F:S-adenosylmethionine-dependent methyltransferase activity"/>
    <property type="evidence" value="ECO:0007669"/>
    <property type="project" value="InterPro"/>
</dbReference>
<gene>
    <name evidence="2" type="ORF">METZ01_LOCUS195735</name>
</gene>
<dbReference type="SUPFAM" id="SSF53335">
    <property type="entry name" value="S-adenosyl-L-methionine-dependent methyltransferases"/>
    <property type="match status" value="1"/>
</dbReference>
<dbReference type="AlphaFoldDB" id="A0A382DYU8"/>
<dbReference type="InterPro" id="IPR013216">
    <property type="entry name" value="Methyltransf_11"/>
</dbReference>
<dbReference type="InterPro" id="IPR029063">
    <property type="entry name" value="SAM-dependent_MTases_sf"/>
</dbReference>
<protein>
    <recommendedName>
        <fullName evidence="1">Methyltransferase type 11 domain-containing protein</fullName>
    </recommendedName>
</protein>
<dbReference type="Gene3D" id="3.40.50.150">
    <property type="entry name" value="Vaccinia Virus protein VP39"/>
    <property type="match status" value="1"/>
</dbReference>
<dbReference type="Pfam" id="PF08241">
    <property type="entry name" value="Methyltransf_11"/>
    <property type="match status" value="1"/>
</dbReference>
<feature type="domain" description="Methyltransferase type 11" evidence="1">
    <location>
        <begin position="66"/>
        <end position="138"/>
    </location>
</feature>
<reference evidence="2" key="1">
    <citation type="submission" date="2018-05" db="EMBL/GenBank/DDBJ databases">
        <authorList>
            <person name="Lanie J.A."/>
            <person name="Ng W.-L."/>
            <person name="Kazmierczak K.M."/>
            <person name="Andrzejewski T.M."/>
            <person name="Davidsen T.M."/>
            <person name="Wayne K.J."/>
            <person name="Tettelin H."/>
            <person name="Glass J.I."/>
            <person name="Rusch D."/>
            <person name="Podicherti R."/>
            <person name="Tsui H.-C.T."/>
            <person name="Winkler M.E."/>
        </authorList>
    </citation>
    <scope>NUCLEOTIDE SEQUENCE</scope>
</reference>
<evidence type="ECO:0000313" key="2">
    <source>
        <dbReference type="EMBL" id="SVB42881.1"/>
    </source>
</evidence>
<accession>A0A382DYU8</accession>
<sequence length="140" mass="15739">MLVWKYDKQIIANQEYLGNKILAQKTSEKGYDAIINEYVYIDSPEVEKTMKLIPNVYNKIKGIGIDLGGGVGCISSTLAKNPNVEKIFCVELVEDVVKLCQPIVKKQILKDQHEKVVSVVGDYNFLELPDNSADFALSWD</sequence>
<name>A0A382DYU8_9ZZZZ</name>
<evidence type="ECO:0000259" key="1">
    <source>
        <dbReference type="Pfam" id="PF08241"/>
    </source>
</evidence>
<dbReference type="EMBL" id="UINC01041511">
    <property type="protein sequence ID" value="SVB42881.1"/>
    <property type="molecule type" value="Genomic_DNA"/>
</dbReference>
<feature type="non-terminal residue" evidence="2">
    <location>
        <position position="140"/>
    </location>
</feature>
<dbReference type="CDD" id="cd02440">
    <property type="entry name" value="AdoMet_MTases"/>
    <property type="match status" value="1"/>
</dbReference>